<dbReference type="PANTHER" id="PTHR47416:SF8">
    <property type="entry name" value="BASIC-LEUCINE ZIPPER TRANSCRIPTION FACTOR E-RELATED"/>
    <property type="match status" value="1"/>
</dbReference>
<evidence type="ECO:0000256" key="8">
    <source>
        <dbReference type="SAM" id="MobiDB-lite"/>
    </source>
</evidence>
<evidence type="ECO:0000313" key="10">
    <source>
        <dbReference type="EMBL" id="KAF3769202.1"/>
    </source>
</evidence>
<keyword evidence="11" id="KW-1185">Reference proteome</keyword>
<dbReference type="GO" id="GO:0005634">
    <property type="term" value="C:nucleus"/>
    <property type="evidence" value="ECO:0007669"/>
    <property type="project" value="UniProtKB-SubCell"/>
</dbReference>
<protein>
    <recommendedName>
        <fullName evidence="9">BZIP domain-containing protein</fullName>
    </recommendedName>
</protein>
<dbReference type="Gene3D" id="1.20.5.170">
    <property type="match status" value="1"/>
</dbReference>
<comment type="subcellular location">
    <subcellularLocation>
        <location evidence="1">Nucleus</location>
    </subcellularLocation>
</comment>
<dbReference type="RefSeq" id="XP_040780163.1">
    <property type="nucleotide sequence ID" value="XM_040925520.1"/>
</dbReference>
<name>A0A9P5CT14_CRYP1</name>
<dbReference type="OrthoDB" id="644067at2759"/>
<feature type="region of interest" description="Disordered" evidence="8">
    <location>
        <begin position="189"/>
        <end position="217"/>
    </location>
</feature>
<evidence type="ECO:0000256" key="1">
    <source>
        <dbReference type="ARBA" id="ARBA00004123"/>
    </source>
</evidence>
<evidence type="ECO:0000259" key="9">
    <source>
        <dbReference type="PROSITE" id="PS50217"/>
    </source>
</evidence>
<dbReference type="SUPFAM" id="SSF57959">
    <property type="entry name" value="Leucine zipper domain"/>
    <property type="match status" value="1"/>
</dbReference>
<evidence type="ECO:0000313" key="11">
    <source>
        <dbReference type="Proteomes" id="UP000803844"/>
    </source>
</evidence>
<dbReference type="PROSITE" id="PS50217">
    <property type="entry name" value="BZIP"/>
    <property type="match status" value="1"/>
</dbReference>
<accession>A0A9P5CT14</accession>
<gene>
    <name evidence="10" type="ORF">M406DRAFT_72144</name>
</gene>
<dbReference type="InterPro" id="IPR004827">
    <property type="entry name" value="bZIP"/>
</dbReference>
<dbReference type="PANTHER" id="PTHR47416">
    <property type="entry name" value="BASIC-LEUCINE ZIPPER TRANSCRIPTION FACTOR F-RELATED"/>
    <property type="match status" value="1"/>
</dbReference>
<evidence type="ECO:0000256" key="2">
    <source>
        <dbReference type="ARBA" id="ARBA00007163"/>
    </source>
</evidence>
<evidence type="ECO:0000256" key="7">
    <source>
        <dbReference type="SAM" id="Coils"/>
    </source>
</evidence>
<sequence>MGSPVQMQNYYSNSEVTLDTAQTPQRLFEDDDCVLDDNVLDQTSMDSSLEMSPTLVDSRRESFAVSTSMFSPKPEAWSAVEMESVPSNNPFMEHQHPQSQPQPQNHSNNPFLRLDQQQQPQPFISQPTNPWSMHSPGACTPMVQYDGVPSEYDANGAPLFQQRPQMHGQGAFINSANHVPLFPPPINSQPMQQSTSKDGWMSTVKDGKHNSPTIRSHNELRRGDGIRKKNARFDIPAERTLNNIDHLIAQSNDEAEIKELKQQKRLLRNRQAALDSRQRKKLHTERLEEEKKHFTGIINDMETEIEQLRGQLDQMFRERQQDLQIVEQLKFEKEEMVRTHTIETGELRKKVSVLTSHVQSLEGAAVSQGGGLPSQAYANGGHFETDMDDIAMDGPDGPWESIGLFGAEFPMEEPEVKQEMQVVPAKKQEVALAADSEKSSAQGGLLFMLFLVGAFVLSNRQPSIPRVSDDVRAASATLLENVLKDAGVSQPASANLDATASQPTGTTWAAAPTASVPALGCGLDGGVSSVLGDLSDSLTRPTQEQQNEQLFGLTAAQYDVVQSQDFLQNAPAEKPTGPGRRNLAQALASMKSNGKAEVYTRSLLWDQIPGDVVRTFAKMVIESNTREGDADADADADADGDIFVETAHVAATT</sequence>
<dbReference type="Proteomes" id="UP000803844">
    <property type="component" value="Unassembled WGS sequence"/>
</dbReference>
<evidence type="ECO:0000256" key="5">
    <source>
        <dbReference type="ARBA" id="ARBA00023163"/>
    </source>
</evidence>
<feature type="coiled-coil region" evidence="7">
    <location>
        <begin position="250"/>
        <end position="318"/>
    </location>
</feature>
<dbReference type="CDD" id="cd14686">
    <property type="entry name" value="bZIP"/>
    <property type="match status" value="1"/>
</dbReference>
<dbReference type="InterPro" id="IPR046347">
    <property type="entry name" value="bZIP_sf"/>
</dbReference>
<organism evidence="10 11">
    <name type="scientific">Cryphonectria parasitica (strain ATCC 38755 / EP155)</name>
    <dbReference type="NCBI Taxonomy" id="660469"/>
    <lineage>
        <taxon>Eukaryota</taxon>
        <taxon>Fungi</taxon>
        <taxon>Dikarya</taxon>
        <taxon>Ascomycota</taxon>
        <taxon>Pezizomycotina</taxon>
        <taxon>Sordariomycetes</taxon>
        <taxon>Sordariomycetidae</taxon>
        <taxon>Diaporthales</taxon>
        <taxon>Cryphonectriaceae</taxon>
        <taxon>Cryphonectria-Endothia species complex</taxon>
        <taxon>Cryphonectria</taxon>
    </lineage>
</organism>
<feature type="domain" description="BZIP" evidence="9">
    <location>
        <begin position="259"/>
        <end position="315"/>
    </location>
</feature>
<keyword evidence="5" id="KW-0804">Transcription</keyword>
<feature type="compositionally biased region" description="Low complexity" evidence="8">
    <location>
        <begin position="97"/>
        <end position="112"/>
    </location>
</feature>
<reference evidence="10" key="1">
    <citation type="journal article" date="2020" name="Phytopathology">
        <title>Genome sequence of the chestnut blight fungus Cryphonectria parasitica EP155: A fundamental resource for an archetypical invasive plant pathogen.</title>
        <authorList>
            <person name="Crouch J.A."/>
            <person name="Dawe A."/>
            <person name="Aerts A."/>
            <person name="Barry K."/>
            <person name="Churchill A.C.L."/>
            <person name="Grimwood J."/>
            <person name="Hillman B."/>
            <person name="Milgroom M.G."/>
            <person name="Pangilinan J."/>
            <person name="Smith M."/>
            <person name="Salamov A."/>
            <person name="Schmutz J."/>
            <person name="Yadav J."/>
            <person name="Grigoriev I.V."/>
            <person name="Nuss D."/>
        </authorList>
    </citation>
    <scope>NUCLEOTIDE SEQUENCE</scope>
    <source>
        <strain evidence="10">EP155</strain>
    </source>
</reference>
<dbReference type="SMART" id="SM00338">
    <property type="entry name" value="BRLZ"/>
    <property type="match status" value="1"/>
</dbReference>
<keyword evidence="3" id="KW-0805">Transcription regulation</keyword>
<proteinExistence type="inferred from homology"/>
<dbReference type="GO" id="GO:0003677">
    <property type="term" value="F:DNA binding"/>
    <property type="evidence" value="ECO:0007669"/>
    <property type="project" value="UniProtKB-KW"/>
</dbReference>
<dbReference type="AlphaFoldDB" id="A0A9P5CT14"/>
<evidence type="ECO:0000256" key="4">
    <source>
        <dbReference type="ARBA" id="ARBA00023125"/>
    </source>
</evidence>
<keyword evidence="7" id="KW-0175">Coiled coil</keyword>
<dbReference type="Pfam" id="PF00170">
    <property type="entry name" value="bZIP_1"/>
    <property type="match status" value="1"/>
</dbReference>
<evidence type="ECO:0000256" key="6">
    <source>
        <dbReference type="ARBA" id="ARBA00023242"/>
    </source>
</evidence>
<feature type="region of interest" description="Disordered" evidence="8">
    <location>
        <begin position="87"/>
        <end position="112"/>
    </location>
</feature>
<evidence type="ECO:0000256" key="3">
    <source>
        <dbReference type="ARBA" id="ARBA00023015"/>
    </source>
</evidence>
<dbReference type="GeneID" id="63842649"/>
<keyword evidence="6" id="KW-0539">Nucleus</keyword>
<dbReference type="EMBL" id="MU032345">
    <property type="protein sequence ID" value="KAF3769202.1"/>
    <property type="molecule type" value="Genomic_DNA"/>
</dbReference>
<dbReference type="GO" id="GO:0003700">
    <property type="term" value="F:DNA-binding transcription factor activity"/>
    <property type="evidence" value="ECO:0007669"/>
    <property type="project" value="InterPro"/>
</dbReference>
<comment type="similarity">
    <text evidence="2">Belongs to the bZIP family.</text>
</comment>
<keyword evidence="4" id="KW-0238">DNA-binding</keyword>
<comment type="caution">
    <text evidence="10">The sequence shown here is derived from an EMBL/GenBank/DDBJ whole genome shotgun (WGS) entry which is preliminary data.</text>
</comment>